<reference evidence="1" key="1">
    <citation type="submission" date="2024-05" db="EMBL/GenBank/DDBJ databases">
        <authorList>
            <person name="Cai S.Y."/>
            <person name="Jin L.M."/>
            <person name="Li H.R."/>
        </authorList>
    </citation>
    <scope>NUCLEOTIDE SEQUENCE</scope>
    <source>
        <strain evidence="1">A5-74</strain>
    </source>
</reference>
<dbReference type="RefSeq" id="WP_353649224.1">
    <property type="nucleotide sequence ID" value="NZ_CP159218.1"/>
</dbReference>
<accession>A0AAU8DN52</accession>
<evidence type="ECO:0008006" key="2">
    <source>
        <dbReference type="Google" id="ProtNLM"/>
    </source>
</evidence>
<proteinExistence type="predicted"/>
<evidence type="ECO:0000313" key="1">
    <source>
        <dbReference type="EMBL" id="XCG63609.1"/>
    </source>
</evidence>
<dbReference type="EMBL" id="CP159218">
    <property type="protein sequence ID" value="XCG63609.1"/>
    <property type="molecule type" value="Genomic_DNA"/>
</dbReference>
<sequence>MTSVVDDADLKTFAGTQREYIDAYAGCMRGKGVPVDIAEDGTMTYPGLPADQNTTLEQVQQQCLAEVGVIQTKDFTDKQLQAYYDLQHAQWKCLSDNGFSVQSAQTFQTYRDRAQQTGAPDWNVFNGVPETEVGAGLSKCPNKIAG</sequence>
<gene>
    <name evidence="1" type="ORF">ABLG96_20880</name>
</gene>
<organism evidence="1">
    <name type="scientific">Nakamurella sp. A5-74</name>
    <dbReference type="NCBI Taxonomy" id="3158264"/>
    <lineage>
        <taxon>Bacteria</taxon>
        <taxon>Bacillati</taxon>
        <taxon>Actinomycetota</taxon>
        <taxon>Actinomycetes</taxon>
        <taxon>Nakamurellales</taxon>
        <taxon>Nakamurellaceae</taxon>
        <taxon>Nakamurella</taxon>
    </lineage>
</organism>
<name>A0AAU8DN52_9ACTN</name>
<dbReference type="AlphaFoldDB" id="A0AAU8DN52"/>
<protein>
    <recommendedName>
        <fullName evidence="2">Lipoprotein</fullName>
    </recommendedName>
</protein>